<dbReference type="Pfam" id="PF00808">
    <property type="entry name" value="CBFD_NFYB_HMF"/>
    <property type="match status" value="1"/>
</dbReference>
<dbReference type="InterPro" id="IPR009072">
    <property type="entry name" value="Histone-fold"/>
</dbReference>
<dbReference type="Proteomes" id="UP000053259">
    <property type="component" value="Unassembled WGS sequence"/>
</dbReference>
<keyword evidence="6" id="KW-1185">Reference proteome</keyword>
<dbReference type="RefSeq" id="XP_016213100.1">
    <property type="nucleotide sequence ID" value="XM_016358961.1"/>
</dbReference>
<evidence type="ECO:0000256" key="2">
    <source>
        <dbReference type="ARBA" id="ARBA00023242"/>
    </source>
</evidence>
<dbReference type="GO" id="GO:0046982">
    <property type="term" value="F:protein heterodimerization activity"/>
    <property type="evidence" value="ECO:0007669"/>
    <property type="project" value="InterPro"/>
</dbReference>
<keyword evidence="2" id="KW-0539">Nucleus</keyword>
<evidence type="ECO:0000256" key="1">
    <source>
        <dbReference type="ARBA" id="ARBA00004123"/>
    </source>
</evidence>
<proteinExistence type="predicted"/>
<name>A0A0D1XLD6_9PEZI</name>
<comment type="subcellular location">
    <subcellularLocation>
        <location evidence="1">Nucleus</location>
    </subcellularLocation>
</comment>
<evidence type="ECO:0000259" key="4">
    <source>
        <dbReference type="Pfam" id="PF00808"/>
    </source>
</evidence>
<dbReference type="VEuPathDB" id="FungiDB:PV09_05453"/>
<dbReference type="PANTHER" id="PTHR10252">
    <property type="entry name" value="HISTONE-LIKE TRANSCRIPTION FACTOR CCAAT-RELATED"/>
    <property type="match status" value="1"/>
</dbReference>
<dbReference type="GeneID" id="27313426"/>
<dbReference type="Gene3D" id="1.10.20.10">
    <property type="entry name" value="Histone, subunit A"/>
    <property type="match status" value="1"/>
</dbReference>
<evidence type="ECO:0000313" key="5">
    <source>
        <dbReference type="EMBL" id="KIW03231.1"/>
    </source>
</evidence>
<accession>A0A0D1XLD6</accession>
<organism evidence="5 6">
    <name type="scientific">Verruconis gallopava</name>
    <dbReference type="NCBI Taxonomy" id="253628"/>
    <lineage>
        <taxon>Eukaryota</taxon>
        <taxon>Fungi</taxon>
        <taxon>Dikarya</taxon>
        <taxon>Ascomycota</taxon>
        <taxon>Pezizomycotina</taxon>
        <taxon>Dothideomycetes</taxon>
        <taxon>Pleosporomycetidae</taxon>
        <taxon>Venturiales</taxon>
        <taxon>Sympoventuriaceae</taxon>
        <taxon>Verruconis</taxon>
    </lineage>
</organism>
<dbReference type="GO" id="GO:0008623">
    <property type="term" value="C:CHRAC"/>
    <property type="evidence" value="ECO:0007669"/>
    <property type="project" value="TreeGrafter"/>
</dbReference>
<evidence type="ECO:0000313" key="6">
    <source>
        <dbReference type="Proteomes" id="UP000053259"/>
    </source>
</evidence>
<dbReference type="STRING" id="253628.A0A0D1XLD6"/>
<dbReference type="InterPro" id="IPR050568">
    <property type="entry name" value="Transcr_DNA_Rep_Reg"/>
</dbReference>
<feature type="compositionally biased region" description="Basic and acidic residues" evidence="3">
    <location>
        <begin position="113"/>
        <end position="130"/>
    </location>
</feature>
<dbReference type="OrthoDB" id="636685at2759"/>
<gene>
    <name evidence="5" type="ORF">PV09_05453</name>
</gene>
<feature type="domain" description="Transcription factor CBF/NF-Y/archaeal histone" evidence="4">
    <location>
        <begin position="19"/>
        <end position="84"/>
    </location>
</feature>
<dbReference type="SUPFAM" id="SSF47113">
    <property type="entry name" value="Histone-fold"/>
    <property type="match status" value="1"/>
</dbReference>
<feature type="compositionally biased region" description="Low complexity" evidence="3">
    <location>
        <begin position="216"/>
        <end position="229"/>
    </location>
</feature>
<evidence type="ECO:0000256" key="3">
    <source>
        <dbReference type="SAM" id="MobiDB-lite"/>
    </source>
</evidence>
<dbReference type="HOGENOM" id="CLU_045277_7_3_1"/>
<feature type="region of interest" description="Disordered" evidence="3">
    <location>
        <begin position="107"/>
        <end position="236"/>
    </location>
</feature>
<reference evidence="5 6" key="1">
    <citation type="submission" date="2015-01" db="EMBL/GenBank/DDBJ databases">
        <title>The Genome Sequence of Ochroconis gallopava CBS43764.</title>
        <authorList>
            <consortium name="The Broad Institute Genomics Platform"/>
            <person name="Cuomo C."/>
            <person name="de Hoog S."/>
            <person name="Gorbushina A."/>
            <person name="Stielow B."/>
            <person name="Teixiera M."/>
            <person name="Abouelleil A."/>
            <person name="Chapman S.B."/>
            <person name="Priest M."/>
            <person name="Young S.K."/>
            <person name="Wortman J."/>
            <person name="Nusbaum C."/>
            <person name="Birren B."/>
        </authorList>
    </citation>
    <scope>NUCLEOTIDE SEQUENCE [LARGE SCALE GENOMIC DNA]</scope>
    <source>
        <strain evidence="5 6">CBS 43764</strain>
    </source>
</reference>
<protein>
    <recommendedName>
        <fullName evidence="4">Transcription factor CBF/NF-Y/archaeal histone domain-containing protein</fullName>
    </recommendedName>
</protein>
<sequence length="236" mass="25440">MPYNNTPIAPPKEYTGSVSLPLARVKKIIHADDDIQSCSNNAAFVITIATEMFIQHLVERTFEIIKAEKRPRRNVQYGDVANAVARLDNLEFLSDVVPRTTTFAKYTERRKKQAEAEARAAAEPPREHRSPIQQFANSPSATGPSVPGHARAPSGGAPAPYTNGSHHSPSNSFHGPGGRSVNLLDDDDAMEVDHSTGRTAHPPVPTTMELLERARAAQARAESGLSHSPSLPPGGS</sequence>
<dbReference type="CDD" id="cd23645">
    <property type="entry name" value="HFD_Dpb3-like"/>
    <property type="match status" value="1"/>
</dbReference>
<feature type="compositionally biased region" description="Polar residues" evidence="3">
    <location>
        <begin position="131"/>
        <end position="143"/>
    </location>
</feature>
<dbReference type="AlphaFoldDB" id="A0A0D1XLD6"/>
<dbReference type="PANTHER" id="PTHR10252:SF54">
    <property type="entry name" value="CHROMATIN ACCESSIBILITY COMPLEX PROTEIN 1"/>
    <property type="match status" value="1"/>
</dbReference>
<dbReference type="GO" id="GO:0006261">
    <property type="term" value="P:DNA-templated DNA replication"/>
    <property type="evidence" value="ECO:0007669"/>
    <property type="project" value="TreeGrafter"/>
</dbReference>
<dbReference type="EMBL" id="KN847545">
    <property type="protein sequence ID" value="KIW03231.1"/>
    <property type="molecule type" value="Genomic_DNA"/>
</dbReference>
<dbReference type="InterPro" id="IPR003958">
    <property type="entry name" value="CBFA_NFYB_domain"/>
</dbReference>
<dbReference type="InParanoid" id="A0A0D1XLD6"/>
<feature type="compositionally biased region" description="Polar residues" evidence="3">
    <location>
        <begin position="162"/>
        <end position="173"/>
    </location>
</feature>